<name>A0A699ZX39_HAELA</name>
<dbReference type="Proteomes" id="UP000485058">
    <property type="component" value="Unassembled WGS sequence"/>
</dbReference>
<evidence type="ECO:0000313" key="1">
    <source>
        <dbReference type="EMBL" id="GFH27253.1"/>
    </source>
</evidence>
<accession>A0A699ZX39</accession>
<reference evidence="1 2" key="1">
    <citation type="submission" date="2020-02" db="EMBL/GenBank/DDBJ databases">
        <title>Draft genome sequence of Haematococcus lacustris strain NIES-144.</title>
        <authorList>
            <person name="Morimoto D."/>
            <person name="Nakagawa S."/>
            <person name="Yoshida T."/>
            <person name="Sawayama S."/>
        </authorList>
    </citation>
    <scope>NUCLEOTIDE SEQUENCE [LARGE SCALE GENOMIC DNA]</scope>
    <source>
        <strain evidence="1 2">NIES-144</strain>
    </source>
</reference>
<keyword evidence="2" id="KW-1185">Reference proteome</keyword>
<comment type="caution">
    <text evidence="1">The sequence shown here is derived from an EMBL/GenBank/DDBJ whole genome shotgun (WGS) entry which is preliminary data.</text>
</comment>
<gene>
    <name evidence="1" type="ORF">HaLaN_25547</name>
</gene>
<dbReference type="AlphaFoldDB" id="A0A699ZX39"/>
<dbReference type="EMBL" id="BLLF01003408">
    <property type="protein sequence ID" value="GFH27253.1"/>
    <property type="molecule type" value="Genomic_DNA"/>
</dbReference>
<sequence length="88" mass="9444">MLSQANPELQAEAHWPAPVRLLAFGVIVSALQEVISVSLLRSIVRRRLTEVIAPRRQAGAAVLKQLATLCTTCSLGCIAGMRQPSATH</sequence>
<organism evidence="1 2">
    <name type="scientific">Haematococcus lacustris</name>
    <name type="common">Green alga</name>
    <name type="synonym">Haematococcus pluvialis</name>
    <dbReference type="NCBI Taxonomy" id="44745"/>
    <lineage>
        <taxon>Eukaryota</taxon>
        <taxon>Viridiplantae</taxon>
        <taxon>Chlorophyta</taxon>
        <taxon>core chlorophytes</taxon>
        <taxon>Chlorophyceae</taxon>
        <taxon>CS clade</taxon>
        <taxon>Chlamydomonadales</taxon>
        <taxon>Haematococcaceae</taxon>
        <taxon>Haematococcus</taxon>
    </lineage>
</organism>
<proteinExistence type="predicted"/>
<protein>
    <submittedName>
        <fullName evidence="1">Uncharacterized protein</fullName>
    </submittedName>
</protein>
<evidence type="ECO:0000313" key="2">
    <source>
        <dbReference type="Proteomes" id="UP000485058"/>
    </source>
</evidence>